<evidence type="ECO:0000256" key="1">
    <source>
        <dbReference type="SAM" id="MobiDB-lite"/>
    </source>
</evidence>
<proteinExistence type="predicted"/>
<evidence type="ECO:0000313" key="2">
    <source>
        <dbReference type="EMBL" id="KAF6834542.1"/>
    </source>
</evidence>
<evidence type="ECO:0000313" key="3">
    <source>
        <dbReference type="Proteomes" id="UP000654918"/>
    </source>
</evidence>
<dbReference type="AlphaFoldDB" id="A0A8H6NI80"/>
<feature type="region of interest" description="Disordered" evidence="1">
    <location>
        <begin position="1"/>
        <end position="37"/>
    </location>
</feature>
<protein>
    <submittedName>
        <fullName evidence="2">Uncharacterized protein</fullName>
    </submittedName>
</protein>
<dbReference type="EMBL" id="WIGO01000047">
    <property type="protein sequence ID" value="KAF6834542.1"/>
    <property type="molecule type" value="Genomic_DNA"/>
</dbReference>
<reference evidence="2" key="1">
    <citation type="journal article" date="2020" name="Phytopathology">
        <title>Genome Sequence Resources of Colletotrichum truncatum, C. plurivorum, C. musicola, and C. sojae: Four Species Pathogenic to Soybean (Glycine max).</title>
        <authorList>
            <person name="Rogerio F."/>
            <person name="Boufleur T.R."/>
            <person name="Ciampi-Guillardi M."/>
            <person name="Sukno S.A."/>
            <person name="Thon M.R."/>
            <person name="Massola Junior N.S."/>
            <person name="Baroncelli R."/>
        </authorList>
    </citation>
    <scope>NUCLEOTIDE SEQUENCE</scope>
    <source>
        <strain evidence="2">LFN00145</strain>
    </source>
</reference>
<dbReference type="Proteomes" id="UP000654918">
    <property type="component" value="Unassembled WGS sequence"/>
</dbReference>
<accession>A0A8H6NI80</accession>
<keyword evidence="3" id="KW-1185">Reference proteome</keyword>
<comment type="caution">
    <text evidence="2">The sequence shown here is derived from an EMBL/GenBank/DDBJ whole genome shotgun (WGS) entry which is preliminary data.</text>
</comment>
<sequence>MAQEESQDDGTMPSLRRSPVSSGSNAMGGNEDQQHRLRDYITCRESKHWLGDEGDGRQKATASRVVVSRTGNCAVTMEMVPWNGTANTTPSNEGKTLRRLGDTSRFPLPREQPILKPLSCLWASRCKYFLHAYLPNCLVFS</sequence>
<gene>
    <name evidence="2" type="ORF">CPLU01_04827</name>
</gene>
<organism evidence="2 3">
    <name type="scientific">Colletotrichum plurivorum</name>
    <dbReference type="NCBI Taxonomy" id="2175906"/>
    <lineage>
        <taxon>Eukaryota</taxon>
        <taxon>Fungi</taxon>
        <taxon>Dikarya</taxon>
        <taxon>Ascomycota</taxon>
        <taxon>Pezizomycotina</taxon>
        <taxon>Sordariomycetes</taxon>
        <taxon>Hypocreomycetidae</taxon>
        <taxon>Glomerellales</taxon>
        <taxon>Glomerellaceae</taxon>
        <taxon>Colletotrichum</taxon>
        <taxon>Colletotrichum orchidearum species complex</taxon>
    </lineage>
</organism>
<name>A0A8H6NI80_9PEZI</name>